<accession>A0A4U7AXX1</accession>
<dbReference type="InterPro" id="IPR000717">
    <property type="entry name" value="PCI_dom"/>
</dbReference>
<feature type="region of interest" description="Disordered" evidence="3">
    <location>
        <begin position="209"/>
        <end position="245"/>
    </location>
</feature>
<dbReference type="GO" id="GO:0008541">
    <property type="term" value="C:proteasome regulatory particle, lid subcomplex"/>
    <property type="evidence" value="ECO:0007669"/>
    <property type="project" value="TreeGrafter"/>
</dbReference>
<proteinExistence type="inferred from homology"/>
<dbReference type="Proteomes" id="UP000308133">
    <property type="component" value="Unassembled WGS sequence"/>
</dbReference>
<dbReference type="Pfam" id="PF18098">
    <property type="entry name" value="RPN5_C"/>
    <property type="match status" value="1"/>
</dbReference>
<feature type="domain" description="PCI" evidence="4">
    <location>
        <begin position="266"/>
        <end position="442"/>
    </location>
</feature>
<dbReference type="SMART" id="SM00088">
    <property type="entry name" value="PINT"/>
    <property type="match status" value="1"/>
</dbReference>
<dbReference type="AlphaFoldDB" id="A0A4U7AXX1"/>
<feature type="compositionally biased region" description="Basic and acidic residues" evidence="3">
    <location>
        <begin position="211"/>
        <end position="233"/>
    </location>
</feature>
<sequence length="493" mass="56873">MADGVLKAERDFTKEVDAAIPEAEKLAKSNVQSAIDKLLSLEKQTRQASDLPSTSRILTAIVTICKDAGDWALLNEQTQLLSKKHGQLKQAITKMVQVVMEFLDQTPNEDTKLSTIETLRTVTEGKIFVEVERARVTRILSDIKKAKGDIKAATETLCELQVETFGSMSRREKTEFILEQVSLCIENDDWTQAGILSRKISTRYFARKPKKTPEQLEAEKKEKEERERKRGPDEAPPEPEDDVTDLKLRFYEQQITLAKHEDKYLEACKHWRQVLDTEAVENNPEQLKTALQRVIYFIILAPYDNEQSDLLHRIHRDSRNQQISTDASLLKLFTVDELMRWPSVSENYGPHLCQSDVFSAQSDPKDPKAHQRWLDFRKRVIEHNVRVVAKYYTRIHFKRLTELLDLSEEETEKYISELVVNKTIYAKIDRPARLVSFEKKRDADEVLNEWSGNMKSLLGLLERIDHLITKEEMMARISGPNVKGEKGKSVKAH</sequence>
<dbReference type="FunFam" id="1.10.10.10:FF:000070">
    <property type="entry name" value="26S proteasome non-ATPase regulatory subunit 12"/>
    <property type="match status" value="1"/>
</dbReference>
<dbReference type="Pfam" id="PF01399">
    <property type="entry name" value="PCI"/>
    <property type="match status" value="1"/>
</dbReference>
<dbReference type="Pfam" id="PF22241">
    <property type="entry name" value="PSMD12-CSN4_N"/>
    <property type="match status" value="2"/>
</dbReference>
<dbReference type="GO" id="GO:0005634">
    <property type="term" value="C:nucleus"/>
    <property type="evidence" value="ECO:0007669"/>
    <property type="project" value="UniProtKB-ARBA"/>
</dbReference>
<dbReference type="InterPro" id="IPR036390">
    <property type="entry name" value="WH_DNA-bd_sf"/>
</dbReference>
<comment type="caution">
    <text evidence="5">The sequence shown here is derived from an EMBL/GenBank/DDBJ whole genome shotgun (WGS) entry which is preliminary data.</text>
</comment>
<evidence type="ECO:0000313" key="5">
    <source>
        <dbReference type="EMBL" id="TKX23159.1"/>
    </source>
</evidence>
<dbReference type="InterPro" id="IPR040896">
    <property type="entry name" value="RPN5_C"/>
</dbReference>
<dbReference type="GO" id="GO:0005737">
    <property type="term" value="C:cytoplasm"/>
    <property type="evidence" value="ECO:0007669"/>
    <property type="project" value="TreeGrafter"/>
</dbReference>
<gene>
    <name evidence="5" type="ORF">C1H76_4707</name>
</gene>
<evidence type="ECO:0000256" key="1">
    <source>
        <dbReference type="ARBA" id="ARBA00006397"/>
    </source>
</evidence>
<dbReference type="EMBL" id="PTQR01000057">
    <property type="protein sequence ID" value="TKX23159.1"/>
    <property type="molecule type" value="Genomic_DNA"/>
</dbReference>
<evidence type="ECO:0000256" key="2">
    <source>
        <dbReference type="ARBA" id="ARBA00022942"/>
    </source>
</evidence>
<dbReference type="InterPro" id="IPR040134">
    <property type="entry name" value="PSMD12/CSN4"/>
</dbReference>
<comment type="similarity">
    <text evidence="1">Belongs to the proteasome subunit p55 family.</text>
</comment>
<dbReference type="InterPro" id="IPR036388">
    <property type="entry name" value="WH-like_DNA-bd_sf"/>
</dbReference>
<organism evidence="5 6">
    <name type="scientific">Elsinoe australis</name>
    <dbReference type="NCBI Taxonomy" id="40998"/>
    <lineage>
        <taxon>Eukaryota</taxon>
        <taxon>Fungi</taxon>
        <taxon>Dikarya</taxon>
        <taxon>Ascomycota</taxon>
        <taxon>Pezizomycotina</taxon>
        <taxon>Dothideomycetes</taxon>
        <taxon>Dothideomycetidae</taxon>
        <taxon>Myriangiales</taxon>
        <taxon>Elsinoaceae</taxon>
        <taxon>Elsinoe</taxon>
    </lineage>
</organism>
<evidence type="ECO:0000256" key="3">
    <source>
        <dbReference type="SAM" id="MobiDB-lite"/>
    </source>
</evidence>
<dbReference type="PROSITE" id="PS50250">
    <property type="entry name" value="PCI"/>
    <property type="match status" value="1"/>
</dbReference>
<name>A0A4U7AXX1_9PEZI</name>
<dbReference type="SUPFAM" id="SSF46785">
    <property type="entry name" value="Winged helix' DNA-binding domain"/>
    <property type="match status" value="1"/>
</dbReference>
<dbReference type="InterPro" id="IPR054559">
    <property type="entry name" value="PSMD12-CSN4-like_N"/>
</dbReference>
<protein>
    <submittedName>
        <fullName evidence="5">Putative 26S proteasome regulatory subunit rpn502</fullName>
    </submittedName>
</protein>
<dbReference type="Gene3D" id="1.10.10.10">
    <property type="entry name" value="Winged helix-like DNA-binding domain superfamily/Winged helix DNA-binding domain"/>
    <property type="match status" value="1"/>
</dbReference>
<keyword evidence="2 5" id="KW-0647">Proteasome</keyword>
<evidence type="ECO:0000313" key="6">
    <source>
        <dbReference type="Proteomes" id="UP000308133"/>
    </source>
</evidence>
<evidence type="ECO:0000259" key="4">
    <source>
        <dbReference type="PROSITE" id="PS50250"/>
    </source>
</evidence>
<reference evidence="5 6" key="1">
    <citation type="submission" date="2018-02" db="EMBL/GenBank/DDBJ databases">
        <title>Draft genome sequences of Elsinoe sp., causing black scab on jojoba.</title>
        <authorList>
            <person name="Stodart B."/>
            <person name="Jeffress S."/>
            <person name="Ash G."/>
            <person name="Arun Chinnappa K."/>
        </authorList>
    </citation>
    <scope>NUCLEOTIDE SEQUENCE [LARGE SCALE GENOMIC DNA]</scope>
    <source>
        <strain evidence="5 6">Hillstone_2</strain>
    </source>
</reference>
<dbReference type="PANTHER" id="PTHR10855:SF1">
    <property type="entry name" value="26S PROTEASOME NON-ATPASE REGULATORY SUBUNIT 12"/>
    <property type="match status" value="1"/>
</dbReference>
<dbReference type="PANTHER" id="PTHR10855">
    <property type="entry name" value="26S PROTEASOME NON-ATPASE REGULATORY SUBUNIT 12/COP9 SIGNALOSOME COMPLEX SUBUNIT 4"/>
    <property type="match status" value="1"/>
</dbReference>